<evidence type="ECO:0000313" key="2">
    <source>
        <dbReference type="EMBL" id="HIT40259.1"/>
    </source>
</evidence>
<evidence type="ECO:0000313" key="3">
    <source>
        <dbReference type="Proteomes" id="UP000886722"/>
    </source>
</evidence>
<dbReference type="AlphaFoldDB" id="A0A9D1GHA5"/>
<accession>A0A9D1GHA5</accession>
<dbReference type="Proteomes" id="UP000886722">
    <property type="component" value="Unassembled WGS sequence"/>
</dbReference>
<protein>
    <submittedName>
        <fullName evidence="2">WYL domain-containing protein</fullName>
    </submittedName>
</protein>
<dbReference type="EMBL" id="DVKT01000070">
    <property type="protein sequence ID" value="HIT40259.1"/>
    <property type="molecule type" value="Genomic_DNA"/>
</dbReference>
<organism evidence="2 3">
    <name type="scientific">Candidatus Caccoplasma intestinavium</name>
    <dbReference type="NCBI Taxonomy" id="2840716"/>
    <lineage>
        <taxon>Bacteria</taxon>
        <taxon>Pseudomonadati</taxon>
        <taxon>Bacteroidota</taxon>
        <taxon>Bacteroidia</taxon>
        <taxon>Bacteroidales</taxon>
        <taxon>Bacteroidaceae</taxon>
        <taxon>Bacteroidaceae incertae sedis</taxon>
        <taxon>Candidatus Caccoplasma</taxon>
    </lineage>
</organism>
<reference evidence="2" key="1">
    <citation type="submission" date="2020-10" db="EMBL/GenBank/DDBJ databases">
        <authorList>
            <person name="Gilroy R."/>
        </authorList>
    </citation>
    <scope>NUCLEOTIDE SEQUENCE</scope>
    <source>
        <strain evidence="2">21143</strain>
    </source>
</reference>
<dbReference type="PANTHER" id="PTHR34580:SF9">
    <property type="entry name" value="SLL5097 PROTEIN"/>
    <property type="match status" value="1"/>
</dbReference>
<comment type="caution">
    <text evidence="2">The sequence shown here is derived from an EMBL/GenBank/DDBJ whole genome shotgun (WGS) entry which is preliminary data.</text>
</comment>
<evidence type="ECO:0000259" key="1">
    <source>
        <dbReference type="Pfam" id="PF13280"/>
    </source>
</evidence>
<dbReference type="PANTHER" id="PTHR34580">
    <property type="match status" value="1"/>
</dbReference>
<dbReference type="InterPro" id="IPR051534">
    <property type="entry name" value="CBASS_pafABC_assoc_protein"/>
</dbReference>
<sequence>MAKVNPIRRLAIIINKLRSSEYIPTQKLIDEVNQTMQWRYSEANGCTQRTLQRDFNTIEELFGLTISHNKNKGYYIVQNNEYTDFHEELLRNFEMLNAIDSDSVLQQYVLAEHRRHANSTHANIAEILDAIRNRLTVEFDYTLFRQGNKVIPKQVEPYYLKESQQRWYLVGYDTDKRLKCFALDRISLFRIAADKPFTRREDIDIPALFRESFGIWNDPQTPIEEIILRYDALDGAFVKTLPLHTSQETISDNDEGLIIKLRLRITNDFVMELLSRSRSVEVIKPYSLRKRLYDTYVKAAAHNTPENHE</sequence>
<dbReference type="InterPro" id="IPR026881">
    <property type="entry name" value="WYL_dom"/>
</dbReference>
<gene>
    <name evidence="2" type="ORF">IAD06_09545</name>
</gene>
<proteinExistence type="predicted"/>
<reference evidence="2" key="2">
    <citation type="journal article" date="2021" name="PeerJ">
        <title>Extensive microbial diversity within the chicken gut microbiome revealed by metagenomics and culture.</title>
        <authorList>
            <person name="Gilroy R."/>
            <person name="Ravi A."/>
            <person name="Getino M."/>
            <person name="Pursley I."/>
            <person name="Horton D.L."/>
            <person name="Alikhan N.F."/>
            <person name="Baker D."/>
            <person name="Gharbi K."/>
            <person name="Hall N."/>
            <person name="Watson M."/>
            <person name="Adriaenssens E.M."/>
            <person name="Foster-Nyarko E."/>
            <person name="Jarju S."/>
            <person name="Secka A."/>
            <person name="Antonio M."/>
            <person name="Oren A."/>
            <person name="Chaudhuri R.R."/>
            <person name="La Ragione R."/>
            <person name="Hildebrand F."/>
            <person name="Pallen M.J."/>
        </authorList>
    </citation>
    <scope>NUCLEOTIDE SEQUENCE</scope>
    <source>
        <strain evidence="2">21143</strain>
    </source>
</reference>
<name>A0A9D1GHA5_9BACT</name>
<feature type="domain" description="WYL" evidence="1">
    <location>
        <begin position="123"/>
        <end position="187"/>
    </location>
</feature>
<dbReference type="Pfam" id="PF13280">
    <property type="entry name" value="WYL"/>
    <property type="match status" value="1"/>
</dbReference>
<dbReference type="PROSITE" id="PS52050">
    <property type="entry name" value="WYL"/>
    <property type="match status" value="1"/>
</dbReference>